<proteinExistence type="predicted"/>
<dbReference type="RefSeq" id="WP_390217658.1">
    <property type="nucleotide sequence ID" value="NZ_JBHSZV010000057.1"/>
</dbReference>
<evidence type="ECO:0000313" key="1">
    <source>
        <dbReference type="EMBL" id="MFC7063814.1"/>
    </source>
</evidence>
<reference evidence="2" key="1">
    <citation type="journal article" date="2019" name="Int. J. Syst. Evol. Microbiol.">
        <title>The Global Catalogue of Microorganisms (GCM) 10K type strain sequencing project: providing services to taxonomists for standard genome sequencing and annotation.</title>
        <authorList>
            <consortium name="The Broad Institute Genomics Platform"/>
            <consortium name="The Broad Institute Genome Sequencing Center for Infectious Disease"/>
            <person name="Wu L."/>
            <person name="Ma J."/>
        </authorList>
    </citation>
    <scope>NUCLEOTIDE SEQUENCE [LARGE SCALE GENOMIC DNA]</scope>
    <source>
        <strain evidence="2">CGMCC 4.1621</strain>
    </source>
</reference>
<gene>
    <name evidence="1" type="ORF">ACFQIC_18615</name>
</gene>
<dbReference type="EMBL" id="JBHSZV010000057">
    <property type="protein sequence ID" value="MFC7063814.1"/>
    <property type="molecule type" value="Genomic_DNA"/>
</dbReference>
<evidence type="ECO:0000313" key="2">
    <source>
        <dbReference type="Proteomes" id="UP001596410"/>
    </source>
</evidence>
<sequence length="145" mass="16923">MYEGEALRIAIIGEPPIIKEEQVEFNEISFEDLTNKDLMSYDAVLITKEHLNQASESQYADVYLNSTIPFFFISAKSRIPFTMNDEKYSDSWGWIRGNSYAVGVIKSEEGDKLNGWGYSLYNDEKKDEYIKEVYSRIFKTIEEQR</sequence>
<organism evidence="1 2">
    <name type="scientific">Halobacillus seohaensis</name>
    <dbReference type="NCBI Taxonomy" id="447421"/>
    <lineage>
        <taxon>Bacteria</taxon>
        <taxon>Bacillati</taxon>
        <taxon>Bacillota</taxon>
        <taxon>Bacilli</taxon>
        <taxon>Bacillales</taxon>
        <taxon>Bacillaceae</taxon>
        <taxon>Halobacillus</taxon>
    </lineage>
</organism>
<comment type="caution">
    <text evidence="1">The sequence shown here is derived from an EMBL/GenBank/DDBJ whole genome shotgun (WGS) entry which is preliminary data.</text>
</comment>
<keyword evidence="2" id="KW-1185">Reference proteome</keyword>
<dbReference type="Proteomes" id="UP001596410">
    <property type="component" value="Unassembled WGS sequence"/>
</dbReference>
<name>A0ABW2ETP2_9BACI</name>
<accession>A0ABW2ETP2</accession>
<protein>
    <submittedName>
        <fullName evidence="1">Uncharacterized protein</fullName>
    </submittedName>
</protein>